<dbReference type="EMBL" id="KV700137">
    <property type="protein sequence ID" value="OCF31192.1"/>
    <property type="molecule type" value="Genomic_DNA"/>
</dbReference>
<dbReference type="Proteomes" id="UP000092666">
    <property type="component" value="Unassembled WGS sequence"/>
</dbReference>
<proteinExistence type="predicted"/>
<name>A0A1B9GJC3_9TREE</name>
<dbReference type="AlphaFoldDB" id="A0A1B9GJC3"/>
<gene>
    <name evidence="1" type="ORF">I316_07160</name>
</gene>
<reference evidence="1 2" key="1">
    <citation type="submission" date="2013-07" db="EMBL/GenBank/DDBJ databases">
        <title>The Genome Sequence of Cryptococcus heveanensis BCC8398.</title>
        <authorList>
            <consortium name="The Broad Institute Genome Sequencing Platform"/>
            <person name="Cuomo C."/>
            <person name="Litvintseva A."/>
            <person name="Chen Y."/>
            <person name="Heitman J."/>
            <person name="Sun S."/>
            <person name="Springer D."/>
            <person name="Dromer F."/>
            <person name="Young S.K."/>
            <person name="Zeng Q."/>
            <person name="Gargeya S."/>
            <person name="Fitzgerald M."/>
            <person name="Abouelleil A."/>
            <person name="Alvarado L."/>
            <person name="Berlin A.M."/>
            <person name="Chapman S.B."/>
            <person name="Dewar J."/>
            <person name="Goldberg J."/>
            <person name="Griggs A."/>
            <person name="Gujja S."/>
            <person name="Hansen M."/>
            <person name="Howarth C."/>
            <person name="Imamovic A."/>
            <person name="Larimer J."/>
            <person name="McCowan C."/>
            <person name="Murphy C."/>
            <person name="Pearson M."/>
            <person name="Priest M."/>
            <person name="Roberts A."/>
            <person name="Saif S."/>
            <person name="Shea T."/>
            <person name="Sykes S."/>
            <person name="Wortman J."/>
            <person name="Nusbaum C."/>
            <person name="Birren B."/>
        </authorList>
    </citation>
    <scope>NUCLEOTIDE SEQUENCE [LARGE SCALE GENOMIC DNA]</scope>
    <source>
        <strain evidence="1 2">BCC8398</strain>
    </source>
</reference>
<reference evidence="2" key="2">
    <citation type="submission" date="2013-12" db="EMBL/GenBank/DDBJ databases">
        <title>Evolution of pathogenesis and genome organization in the Tremellales.</title>
        <authorList>
            <person name="Cuomo C."/>
            <person name="Litvintseva A."/>
            <person name="Heitman J."/>
            <person name="Chen Y."/>
            <person name="Sun S."/>
            <person name="Springer D."/>
            <person name="Dromer F."/>
            <person name="Young S."/>
            <person name="Zeng Q."/>
            <person name="Chapman S."/>
            <person name="Gujja S."/>
            <person name="Saif S."/>
            <person name="Birren B."/>
        </authorList>
    </citation>
    <scope>NUCLEOTIDE SEQUENCE [LARGE SCALE GENOMIC DNA]</scope>
    <source>
        <strain evidence="2">BCC8398</strain>
    </source>
</reference>
<accession>A0A1B9GJC3</accession>
<sequence length="130" mass="13494">MSEHTQSTGIEVIPTIAGGDSAVTLDDGQGTVYAYGRAALVDAPHQRCVALETGGSIDFGSHYRFGVGEIYIMEKDTATWKARRSSKPTSTKAPTLKRQMVEAAATMAISAAGGLMLGTKAASVLFPGSA</sequence>
<protein>
    <submittedName>
        <fullName evidence="1">Uncharacterized protein</fullName>
    </submittedName>
</protein>
<organism evidence="1 2">
    <name type="scientific">Kwoniella heveanensis BCC8398</name>
    <dbReference type="NCBI Taxonomy" id="1296120"/>
    <lineage>
        <taxon>Eukaryota</taxon>
        <taxon>Fungi</taxon>
        <taxon>Dikarya</taxon>
        <taxon>Basidiomycota</taxon>
        <taxon>Agaricomycotina</taxon>
        <taxon>Tremellomycetes</taxon>
        <taxon>Tremellales</taxon>
        <taxon>Cryptococcaceae</taxon>
        <taxon>Kwoniella</taxon>
    </lineage>
</organism>
<evidence type="ECO:0000313" key="1">
    <source>
        <dbReference type="EMBL" id="OCF31192.1"/>
    </source>
</evidence>
<keyword evidence="2" id="KW-1185">Reference proteome</keyword>
<evidence type="ECO:0000313" key="2">
    <source>
        <dbReference type="Proteomes" id="UP000092666"/>
    </source>
</evidence>